<evidence type="ECO:0000259" key="2">
    <source>
        <dbReference type="PROSITE" id="PS51186"/>
    </source>
</evidence>
<keyword evidence="1" id="KW-0808">Transferase</keyword>
<evidence type="ECO:0000256" key="1">
    <source>
        <dbReference type="ARBA" id="ARBA00022679"/>
    </source>
</evidence>
<dbReference type="RefSeq" id="WP_262426861.1">
    <property type="nucleotide sequence ID" value="NZ_JACRTJ010000006.1"/>
</dbReference>
<feature type="domain" description="N-acetyltransferase" evidence="2">
    <location>
        <begin position="19"/>
        <end position="154"/>
    </location>
</feature>
<keyword evidence="4" id="KW-1185">Reference proteome</keyword>
<accession>A0ABR7NPT4</accession>
<dbReference type="PANTHER" id="PTHR13947">
    <property type="entry name" value="GNAT FAMILY N-ACETYLTRANSFERASE"/>
    <property type="match status" value="1"/>
</dbReference>
<protein>
    <submittedName>
        <fullName evidence="3">GNAT family N-acetyltransferase</fullName>
    </submittedName>
</protein>
<dbReference type="Pfam" id="PF00583">
    <property type="entry name" value="Acetyltransf_1"/>
    <property type="match status" value="1"/>
</dbReference>
<dbReference type="PROSITE" id="PS51186">
    <property type="entry name" value="GNAT"/>
    <property type="match status" value="1"/>
</dbReference>
<dbReference type="InterPro" id="IPR000182">
    <property type="entry name" value="GNAT_dom"/>
</dbReference>
<dbReference type="Proteomes" id="UP000647491">
    <property type="component" value="Unassembled WGS sequence"/>
</dbReference>
<proteinExistence type="predicted"/>
<dbReference type="CDD" id="cd04301">
    <property type="entry name" value="NAT_SF"/>
    <property type="match status" value="1"/>
</dbReference>
<dbReference type="InterPro" id="IPR016181">
    <property type="entry name" value="Acyl_CoA_acyltransferase"/>
</dbReference>
<organism evidence="3 4">
    <name type="scientific">Enterocloster hominis</name>
    <name type="common">ex Liu et al. 2021</name>
    <dbReference type="NCBI Taxonomy" id="2763663"/>
    <lineage>
        <taxon>Bacteria</taxon>
        <taxon>Bacillati</taxon>
        <taxon>Bacillota</taxon>
        <taxon>Clostridia</taxon>
        <taxon>Lachnospirales</taxon>
        <taxon>Lachnospiraceae</taxon>
        <taxon>Enterocloster</taxon>
    </lineage>
</organism>
<dbReference type="SUPFAM" id="SSF55729">
    <property type="entry name" value="Acyl-CoA N-acyltransferases (Nat)"/>
    <property type="match status" value="1"/>
</dbReference>
<evidence type="ECO:0000313" key="4">
    <source>
        <dbReference type="Proteomes" id="UP000647491"/>
    </source>
</evidence>
<dbReference type="InterPro" id="IPR050769">
    <property type="entry name" value="NAT_camello-type"/>
</dbReference>
<dbReference type="PANTHER" id="PTHR13947:SF37">
    <property type="entry name" value="LD18367P"/>
    <property type="match status" value="1"/>
</dbReference>
<gene>
    <name evidence="3" type="ORF">H8708_02625</name>
</gene>
<reference evidence="3 4" key="1">
    <citation type="submission" date="2020-08" db="EMBL/GenBank/DDBJ databases">
        <title>Genome public.</title>
        <authorList>
            <person name="Liu C."/>
            <person name="Sun Q."/>
        </authorList>
    </citation>
    <scope>NUCLEOTIDE SEQUENCE [LARGE SCALE GENOMIC DNA]</scope>
    <source>
        <strain evidence="3 4">BX10</strain>
    </source>
</reference>
<name>A0ABR7NPT4_9FIRM</name>
<sequence length="154" mass="17403">MKFTVHTMEYAGGRAETSLDLRNYQDSDYEEYRTMYNGCFLAMRTALELQPAECCAGREELARRRSEIWILEISGTLAGSVAVYGNEIDDLVVKGEFQGRGLGRGLLQWALALLESEGGGPAVLHVADWNRRAMEMYRKQGFRIIKTEVIDRTA</sequence>
<comment type="caution">
    <text evidence="3">The sequence shown here is derived from an EMBL/GenBank/DDBJ whole genome shotgun (WGS) entry which is preliminary data.</text>
</comment>
<dbReference type="Gene3D" id="3.40.630.30">
    <property type="match status" value="1"/>
</dbReference>
<evidence type="ECO:0000313" key="3">
    <source>
        <dbReference type="EMBL" id="MBC8598128.1"/>
    </source>
</evidence>
<dbReference type="EMBL" id="JACRTJ010000006">
    <property type="protein sequence ID" value="MBC8598128.1"/>
    <property type="molecule type" value="Genomic_DNA"/>
</dbReference>